<keyword evidence="4 7" id="KW-0456">Lyase</keyword>
<dbReference type="GO" id="GO:0030170">
    <property type="term" value="F:pyridoxal phosphate binding"/>
    <property type="evidence" value="ECO:0007669"/>
    <property type="project" value="InterPro"/>
</dbReference>
<protein>
    <recommendedName>
        <fullName evidence="2">cysteine-S-conjugate beta-lyase</fullName>
        <ecNumber evidence="2">4.4.1.13</ecNumber>
    </recommendedName>
</protein>
<dbReference type="AlphaFoldDB" id="A0A7X1B5L2"/>
<dbReference type="Pfam" id="PF00155">
    <property type="entry name" value="Aminotran_1_2"/>
    <property type="match status" value="1"/>
</dbReference>
<dbReference type="EMBL" id="JACHVC010000007">
    <property type="protein sequence ID" value="MBC2606042.1"/>
    <property type="molecule type" value="Genomic_DNA"/>
</dbReference>
<dbReference type="PANTHER" id="PTHR43525">
    <property type="entry name" value="PROTEIN MALY"/>
    <property type="match status" value="1"/>
</dbReference>
<dbReference type="PANTHER" id="PTHR43525:SF1">
    <property type="entry name" value="PROTEIN MALY"/>
    <property type="match status" value="1"/>
</dbReference>
<dbReference type="GO" id="GO:0047804">
    <property type="term" value="F:cysteine-S-conjugate beta-lyase activity"/>
    <property type="evidence" value="ECO:0007669"/>
    <property type="project" value="UniProtKB-EC"/>
</dbReference>
<dbReference type="SUPFAM" id="SSF53383">
    <property type="entry name" value="PLP-dependent transferases"/>
    <property type="match status" value="1"/>
</dbReference>
<comment type="cofactor">
    <cofactor evidence="1">
        <name>pyridoxal 5'-phosphate</name>
        <dbReference type="ChEBI" id="CHEBI:597326"/>
    </cofactor>
</comment>
<dbReference type="InterPro" id="IPR015421">
    <property type="entry name" value="PyrdxlP-dep_Trfase_major"/>
</dbReference>
<sequence length="384" mass="43826">MNNEPSIFDTVYDRTETDSQKWQKYEGQDILPMWVADMDFHAPEVVLDSLHERIDHGIFGYARPEPSCTEAVVEMLDREYGWKIDPSWLVWLPGLVVGLNIASRAFCEDNHSVLTTTPIYPPFIFGPKFQKRPVVKAQMALDGDRYVIDWDALEAAVTPDTKLFLFCNPHNPCARVFEREELLKVIEFCEKHDLICCSDEIHCELVLDGRKHIPLASVSEEAKKRVFTFIAPSKTYNLAGLGCSIAIFPDEQLRQKFQAATRGIMAEVNNLGYTACEAAYRYAQDWRDELQNYLAGNRDLIHDFIKKEIPEIGLYQHEATYLSWMDVSKLELPNPAAHFENHGIGLSDGVPFDSKKHLRLNFGCPRSTLEEGLKRLKAGVDALR</sequence>
<dbReference type="Proteomes" id="UP000526501">
    <property type="component" value="Unassembled WGS sequence"/>
</dbReference>
<organism evidence="7 8">
    <name type="scientific">Pelagicoccus albus</name>
    <dbReference type="NCBI Taxonomy" id="415222"/>
    <lineage>
        <taxon>Bacteria</taxon>
        <taxon>Pseudomonadati</taxon>
        <taxon>Verrucomicrobiota</taxon>
        <taxon>Opitutia</taxon>
        <taxon>Puniceicoccales</taxon>
        <taxon>Pelagicoccaceae</taxon>
        <taxon>Pelagicoccus</taxon>
    </lineage>
</organism>
<evidence type="ECO:0000256" key="2">
    <source>
        <dbReference type="ARBA" id="ARBA00012224"/>
    </source>
</evidence>
<name>A0A7X1B5L2_9BACT</name>
<accession>A0A7X1B5L2</accession>
<evidence type="ECO:0000256" key="1">
    <source>
        <dbReference type="ARBA" id="ARBA00001933"/>
    </source>
</evidence>
<dbReference type="InterPro" id="IPR051798">
    <property type="entry name" value="Class-II_PLP-Dep_Aminotrans"/>
</dbReference>
<evidence type="ECO:0000259" key="6">
    <source>
        <dbReference type="Pfam" id="PF00155"/>
    </source>
</evidence>
<dbReference type="RefSeq" id="WP_185659926.1">
    <property type="nucleotide sequence ID" value="NZ_CAWPOO010000007.1"/>
</dbReference>
<proteinExistence type="inferred from homology"/>
<evidence type="ECO:0000313" key="7">
    <source>
        <dbReference type="EMBL" id="MBC2606042.1"/>
    </source>
</evidence>
<dbReference type="Gene3D" id="3.90.1150.10">
    <property type="entry name" value="Aspartate Aminotransferase, domain 1"/>
    <property type="match status" value="1"/>
</dbReference>
<comment type="similarity">
    <text evidence="5">Belongs to the class-II pyridoxal-phosphate-dependent aminotransferase family. MalY/PatB cystathionine beta-lyase subfamily.</text>
</comment>
<evidence type="ECO:0000313" key="8">
    <source>
        <dbReference type="Proteomes" id="UP000526501"/>
    </source>
</evidence>
<evidence type="ECO:0000256" key="3">
    <source>
        <dbReference type="ARBA" id="ARBA00022898"/>
    </source>
</evidence>
<evidence type="ECO:0000256" key="4">
    <source>
        <dbReference type="ARBA" id="ARBA00023239"/>
    </source>
</evidence>
<feature type="domain" description="Aminotransferase class I/classII large" evidence="6">
    <location>
        <begin position="40"/>
        <end position="376"/>
    </location>
</feature>
<comment type="caution">
    <text evidence="7">The sequence shown here is derived from an EMBL/GenBank/DDBJ whole genome shotgun (WGS) entry which is preliminary data.</text>
</comment>
<dbReference type="NCBIfam" id="TIGR04350">
    <property type="entry name" value="C_S_lyase_PatB"/>
    <property type="match status" value="1"/>
</dbReference>
<dbReference type="Gene3D" id="3.40.640.10">
    <property type="entry name" value="Type I PLP-dependent aspartate aminotransferase-like (Major domain)"/>
    <property type="match status" value="1"/>
</dbReference>
<keyword evidence="8" id="KW-1185">Reference proteome</keyword>
<dbReference type="InterPro" id="IPR015424">
    <property type="entry name" value="PyrdxlP-dep_Trfase"/>
</dbReference>
<dbReference type="InterPro" id="IPR015422">
    <property type="entry name" value="PyrdxlP-dep_Trfase_small"/>
</dbReference>
<dbReference type="CDD" id="cd00609">
    <property type="entry name" value="AAT_like"/>
    <property type="match status" value="1"/>
</dbReference>
<dbReference type="InterPro" id="IPR004839">
    <property type="entry name" value="Aminotransferase_I/II_large"/>
</dbReference>
<reference evidence="7 8" key="1">
    <citation type="submission" date="2020-07" db="EMBL/GenBank/DDBJ databases">
        <authorList>
            <person name="Feng X."/>
        </authorList>
    </citation>
    <scope>NUCLEOTIDE SEQUENCE [LARGE SCALE GENOMIC DNA]</scope>
    <source>
        <strain evidence="7 8">JCM23202</strain>
    </source>
</reference>
<dbReference type="EC" id="4.4.1.13" evidence="2"/>
<dbReference type="InterPro" id="IPR027619">
    <property type="entry name" value="C-S_lyase_PatB-like"/>
</dbReference>
<evidence type="ECO:0000256" key="5">
    <source>
        <dbReference type="ARBA" id="ARBA00037974"/>
    </source>
</evidence>
<gene>
    <name evidence="7" type="ORF">H5P27_08290</name>
</gene>
<keyword evidence="3" id="KW-0663">Pyridoxal phosphate</keyword>